<evidence type="ECO:0000256" key="3">
    <source>
        <dbReference type="SAM" id="Phobius"/>
    </source>
</evidence>
<dbReference type="RefSeq" id="WP_018980432.1">
    <property type="nucleotide sequence ID" value="NZ_BAQD01000147.1"/>
</dbReference>
<dbReference type="Pfam" id="PF10145">
    <property type="entry name" value="PhageMin_Tail"/>
    <property type="match status" value="1"/>
</dbReference>
<accession>A0ABQ0P1B5</accession>
<sequence length="827" mass="87948">MSELATQFELEQLDQMSAPLRDVCERLDDLNGLLEQVHQTLDSATAALGTYESFTSSATQSTSALNVAQQELASTNQNVSATVDTTTEHLGYLASILVSTTTAATGGSAALQAVANNAKGATEALTSLTEKAALLTTALLNATEAANGLKDSFSHVTNISPAGKVQQFNGSLIEMNSTAQQSLGTLGRLRDAMNNVIKNDTIKNNWATAQSRAAKVPAYLGTLTSPIERSADFEDNLTQIALNLNKHGPDLTNFVDQERIFVNQLARQTSQPGTALTSSERSLSAAGFQSDQIHHVLPTIATIAQASKIDSNSLAGVAALLRGKLGISDPNAINGALSSLAVVSRQNHIPTSDLIAVLPRLASEAVNSGLKGRGAFDDILATLSMARQSTASIPQAAFSTQQFLKGINSPAFADAMKKQGVDVSTLQSTARAQHQDPILAVLDAMRKVSVQAHGGFRPDILNSLFPNKETQLLVKDLLSHSHDFQNIRAASQKDNRSALNADFQATQNDPKTELQKFHEALDQLMRRIGDDLTPILHDITSGINTVNVALEWMDKTMPGVSGALIEGIGGFMGLIAAISAVGAVIAAVSSGLAFLSAAMEVVGAVIAAIGWPVTLVIAGIAAVGVALYELWAHWGTVKAWLISAGHTVGQAIQKIGAPLGLILGPIGAVGVALYELWKHWDTAKAWLNKAGIATVEFINKICNGIPDAFHRIVESIKGVFTHLPGFLSQIGEAFQYHIPKANSALLGSDGRYKPLVSPEEQWKRDWAAHPMPMARRTPPPLPPQRHESHIRLDVHNDQGLKTKARHISGPPLQVHHHGGPNSMMGRP</sequence>
<keyword evidence="1" id="KW-1188">Viral release from host cell</keyword>
<dbReference type="EMBL" id="BAQD01000147">
    <property type="protein sequence ID" value="GBQ08945.1"/>
    <property type="molecule type" value="Genomic_DNA"/>
</dbReference>
<feature type="region of interest" description="Disordered" evidence="2">
    <location>
        <begin position="808"/>
        <end position="827"/>
    </location>
</feature>
<feature type="transmembrane region" description="Helical" evidence="3">
    <location>
        <begin position="602"/>
        <end position="628"/>
    </location>
</feature>
<organism evidence="5 6">
    <name type="scientific">Saccharibacter floricola DSM 15669</name>
    <dbReference type="NCBI Taxonomy" id="1123227"/>
    <lineage>
        <taxon>Bacteria</taxon>
        <taxon>Pseudomonadati</taxon>
        <taxon>Pseudomonadota</taxon>
        <taxon>Alphaproteobacteria</taxon>
        <taxon>Acetobacterales</taxon>
        <taxon>Acetobacteraceae</taxon>
        <taxon>Saccharibacter</taxon>
    </lineage>
</organism>
<name>A0ABQ0P1B5_9PROT</name>
<dbReference type="InterPro" id="IPR010090">
    <property type="entry name" value="Phage_tape_meas"/>
</dbReference>
<keyword evidence="3" id="KW-1133">Transmembrane helix</keyword>
<feature type="transmembrane region" description="Helical" evidence="3">
    <location>
        <begin position="655"/>
        <end position="677"/>
    </location>
</feature>
<dbReference type="Proteomes" id="UP001062901">
    <property type="component" value="Unassembled WGS sequence"/>
</dbReference>
<feature type="domain" description="Phage tail tape measure protein" evidence="4">
    <location>
        <begin position="264"/>
        <end position="448"/>
    </location>
</feature>
<dbReference type="NCBIfam" id="TIGR01760">
    <property type="entry name" value="tape_meas_TP901"/>
    <property type="match status" value="1"/>
</dbReference>
<dbReference type="PANTHER" id="PTHR37813">
    <property type="entry name" value="FELS-2 PROPHAGE PROTEIN"/>
    <property type="match status" value="1"/>
</dbReference>
<keyword evidence="3" id="KW-0812">Transmembrane</keyword>
<protein>
    <submittedName>
        <fullName evidence="5">Phage protein</fullName>
    </submittedName>
</protein>
<keyword evidence="6" id="KW-1185">Reference proteome</keyword>
<evidence type="ECO:0000313" key="6">
    <source>
        <dbReference type="Proteomes" id="UP001062901"/>
    </source>
</evidence>
<evidence type="ECO:0000259" key="4">
    <source>
        <dbReference type="Pfam" id="PF10145"/>
    </source>
</evidence>
<evidence type="ECO:0000256" key="1">
    <source>
        <dbReference type="ARBA" id="ARBA00022612"/>
    </source>
</evidence>
<dbReference type="PANTHER" id="PTHR37813:SF1">
    <property type="entry name" value="FELS-2 PROPHAGE PROTEIN"/>
    <property type="match status" value="1"/>
</dbReference>
<reference evidence="5" key="1">
    <citation type="submission" date="2013-04" db="EMBL/GenBank/DDBJ databases">
        <title>The genome sequencing project of 58 acetic acid bacteria.</title>
        <authorList>
            <person name="Okamoto-Kainuma A."/>
            <person name="Ishikawa M."/>
            <person name="Umino S."/>
            <person name="Koizumi Y."/>
            <person name="Shiwa Y."/>
            <person name="Yoshikawa H."/>
            <person name="Matsutani M."/>
            <person name="Matsushita K."/>
        </authorList>
    </citation>
    <scope>NUCLEOTIDE SEQUENCE</scope>
    <source>
        <strain evidence="5">DSM 15669</strain>
    </source>
</reference>
<evidence type="ECO:0000256" key="2">
    <source>
        <dbReference type="SAM" id="MobiDB-lite"/>
    </source>
</evidence>
<proteinExistence type="predicted"/>
<evidence type="ECO:0000313" key="5">
    <source>
        <dbReference type="EMBL" id="GBQ08945.1"/>
    </source>
</evidence>
<comment type="caution">
    <text evidence="5">The sequence shown here is derived from an EMBL/GenBank/DDBJ whole genome shotgun (WGS) entry which is preliminary data.</text>
</comment>
<gene>
    <name evidence="5" type="ORF">AA15669_1976</name>
</gene>
<feature type="transmembrane region" description="Helical" evidence="3">
    <location>
        <begin position="571"/>
        <end position="595"/>
    </location>
</feature>
<keyword evidence="3" id="KW-0472">Membrane</keyword>